<evidence type="ECO:0000313" key="3">
    <source>
        <dbReference type="Proteomes" id="UP000094526"/>
    </source>
</evidence>
<proteinExistence type="predicted"/>
<dbReference type="VEuPathDB" id="FungiDB:CLCR_02186"/>
<gene>
    <name evidence="2" type="ORF">CLCR_02186</name>
</gene>
<feature type="compositionally biased region" description="Basic residues" evidence="1">
    <location>
        <begin position="79"/>
        <end position="88"/>
    </location>
</feature>
<evidence type="ECO:0000313" key="2">
    <source>
        <dbReference type="EMBL" id="OCT46673.1"/>
    </source>
</evidence>
<dbReference type="AlphaFoldDB" id="A0A1C1CDS7"/>
<organism evidence="2 3">
    <name type="scientific">Cladophialophora carrionii</name>
    <dbReference type="NCBI Taxonomy" id="86049"/>
    <lineage>
        <taxon>Eukaryota</taxon>
        <taxon>Fungi</taxon>
        <taxon>Dikarya</taxon>
        <taxon>Ascomycota</taxon>
        <taxon>Pezizomycotina</taxon>
        <taxon>Eurotiomycetes</taxon>
        <taxon>Chaetothyriomycetidae</taxon>
        <taxon>Chaetothyriales</taxon>
        <taxon>Herpotrichiellaceae</taxon>
        <taxon>Cladophialophora</taxon>
    </lineage>
</organism>
<keyword evidence="3" id="KW-1185">Reference proteome</keyword>
<comment type="caution">
    <text evidence="2">The sequence shown here is derived from an EMBL/GenBank/DDBJ whole genome shotgun (WGS) entry which is preliminary data.</text>
</comment>
<dbReference type="EMBL" id="LGRB01000015">
    <property type="protein sequence ID" value="OCT46673.1"/>
    <property type="molecule type" value="Genomic_DNA"/>
</dbReference>
<feature type="compositionally biased region" description="Basic and acidic residues" evidence="1">
    <location>
        <begin position="1"/>
        <end position="14"/>
    </location>
</feature>
<evidence type="ECO:0000256" key="1">
    <source>
        <dbReference type="SAM" id="MobiDB-lite"/>
    </source>
</evidence>
<feature type="region of interest" description="Disordered" evidence="1">
    <location>
        <begin position="1"/>
        <end position="31"/>
    </location>
</feature>
<name>A0A1C1CDS7_9EURO</name>
<accession>A0A1C1CDS7</accession>
<dbReference type="Proteomes" id="UP000094526">
    <property type="component" value="Unassembled WGS sequence"/>
</dbReference>
<feature type="region of interest" description="Disordered" evidence="1">
    <location>
        <begin position="58"/>
        <end position="88"/>
    </location>
</feature>
<sequence>MKTRSQRREMRISERAASSKGQAQQSRSKRWLREEVENWAEGARDPWTDIAGLVREGRESLDHDSRAGAGLESAGYRNSIRRKADRVR</sequence>
<reference evidence="3" key="1">
    <citation type="submission" date="2015-07" db="EMBL/GenBank/DDBJ databases">
        <authorList>
            <person name="Teixeira M.M."/>
            <person name="Souza R.C."/>
            <person name="Almeida L.G."/>
            <person name="Vicente V.A."/>
            <person name="de Hoog S."/>
            <person name="Bocca A.L."/>
            <person name="de Almeida S.R."/>
            <person name="Vasconcelos A.T."/>
            <person name="Felipe M.S."/>
        </authorList>
    </citation>
    <scope>NUCLEOTIDE SEQUENCE [LARGE SCALE GENOMIC DNA]</scope>
    <source>
        <strain evidence="3">KSF</strain>
    </source>
</reference>
<protein>
    <submittedName>
        <fullName evidence="2">Uncharacterized protein</fullName>
    </submittedName>
</protein>